<reference evidence="11" key="1">
    <citation type="submission" date="2023-09" db="UniProtKB">
        <authorList>
            <consortium name="Ensembl"/>
        </authorList>
    </citation>
    <scope>IDENTIFICATION</scope>
</reference>
<keyword evidence="8" id="KW-1133">Transmembrane helix</keyword>
<dbReference type="AlphaFoldDB" id="A0A3B4GMZ0"/>
<feature type="chain" id="PRO_5017414477" description="Ig-like domain-containing protein" evidence="9">
    <location>
        <begin position="24"/>
        <end position="199"/>
    </location>
</feature>
<evidence type="ECO:0000256" key="9">
    <source>
        <dbReference type="SAM" id="SignalP"/>
    </source>
</evidence>
<dbReference type="GO" id="GO:0009617">
    <property type="term" value="P:response to bacterium"/>
    <property type="evidence" value="ECO:0007669"/>
    <property type="project" value="TreeGrafter"/>
</dbReference>
<keyword evidence="8" id="KW-0812">Transmembrane</keyword>
<feature type="signal peptide" evidence="9">
    <location>
        <begin position="1"/>
        <end position="23"/>
    </location>
</feature>
<proteinExistence type="predicted"/>
<dbReference type="InterPro" id="IPR007110">
    <property type="entry name" value="Ig-like_dom"/>
</dbReference>
<keyword evidence="5 8" id="KW-0472">Membrane</keyword>
<feature type="domain" description="Ig-like" evidence="10">
    <location>
        <begin position="21"/>
        <end position="108"/>
    </location>
</feature>
<evidence type="ECO:0000259" key="10">
    <source>
        <dbReference type="PROSITE" id="PS50835"/>
    </source>
</evidence>
<dbReference type="Gene3D" id="2.60.40.10">
    <property type="entry name" value="Immunoglobulins"/>
    <property type="match status" value="1"/>
</dbReference>
<keyword evidence="3 9" id="KW-0732">Signal</keyword>
<keyword evidence="6" id="KW-1015">Disulfide bond</keyword>
<keyword evidence="4" id="KW-0391">Immunity</keyword>
<comment type="subcellular location">
    <subcellularLocation>
        <location evidence="1">Cell membrane</location>
    </subcellularLocation>
</comment>
<feature type="transmembrane region" description="Helical" evidence="8">
    <location>
        <begin position="156"/>
        <end position="177"/>
    </location>
</feature>
<dbReference type="SMART" id="SM00409">
    <property type="entry name" value="IG"/>
    <property type="match status" value="1"/>
</dbReference>
<dbReference type="InterPro" id="IPR003599">
    <property type="entry name" value="Ig_sub"/>
</dbReference>
<keyword evidence="2" id="KW-1003">Cell membrane</keyword>
<dbReference type="GO" id="GO:0002376">
    <property type="term" value="P:immune system process"/>
    <property type="evidence" value="ECO:0007669"/>
    <property type="project" value="UniProtKB-KW"/>
</dbReference>
<dbReference type="Ensembl" id="ENSPNYT00000024970.1">
    <property type="protein sequence ID" value="ENSPNYP00000024370.1"/>
    <property type="gene ID" value="ENSPNYG00000018416.1"/>
</dbReference>
<dbReference type="Pfam" id="PF07686">
    <property type="entry name" value="V-set"/>
    <property type="match status" value="1"/>
</dbReference>
<dbReference type="InterPro" id="IPR036179">
    <property type="entry name" value="Ig-like_dom_sf"/>
</dbReference>
<dbReference type="PROSITE" id="PS50835">
    <property type="entry name" value="IG_LIKE"/>
    <property type="match status" value="1"/>
</dbReference>
<protein>
    <recommendedName>
        <fullName evidence="10">Ig-like domain-containing protein</fullName>
    </recommendedName>
</protein>
<accession>A0A3B4GMZ0</accession>
<evidence type="ECO:0000256" key="5">
    <source>
        <dbReference type="ARBA" id="ARBA00023136"/>
    </source>
</evidence>
<dbReference type="GeneTree" id="ENSGT00940000174690"/>
<evidence type="ECO:0000256" key="8">
    <source>
        <dbReference type="SAM" id="Phobius"/>
    </source>
</evidence>
<name>A0A3B4GMZ0_9CICH</name>
<evidence type="ECO:0000256" key="2">
    <source>
        <dbReference type="ARBA" id="ARBA00022475"/>
    </source>
</evidence>
<dbReference type="CDD" id="cd00099">
    <property type="entry name" value="IgV"/>
    <property type="match status" value="1"/>
</dbReference>
<sequence>VMSFTIRTALLVCSLGWISRSESSIVEVQPGENATLLCSKLSSFPTHIVWFRLVNRTQPCCISIYNSIEPPSFCDGVDQEKFEVTSNFSTIFLKIKHVDLSDAGFYFCGYYTNRLPVIVNSMDLQVQGKNGEIRNNKENEIHSTFLLEEAGETTNLTTLILSAVTVVLTKVIICLVVKMRLQTGTAGGLVDIYSIFFLL</sequence>
<evidence type="ECO:0000256" key="3">
    <source>
        <dbReference type="ARBA" id="ARBA00022729"/>
    </source>
</evidence>
<dbReference type="InterPro" id="IPR052051">
    <property type="entry name" value="TCR_complex_component"/>
</dbReference>
<dbReference type="STRING" id="303518.ENSPNYP00000024370"/>
<dbReference type="InterPro" id="IPR013106">
    <property type="entry name" value="Ig_V-set"/>
</dbReference>
<evidence type="ECO:0000256" key="7">
    <source>
        <dbReference type="ARBA" id="ARBA00023180"/>
    </source>
</evidence>
<evidence type="ECO:0000313" key="11">
    <source>
        <dbReference type="Ensembl" id="ENSPNYP00000024370.1"/>
    </source>
</evidence>
<evidence type="ECO:0000256" key="4">
    <source>
        <dbReference type="ARBA" id="ARBA00022859"/>
    </source>
</evidence>
<keyword evidence="7" id="KW-0325">Glycoprotein</keyword>
<organism evidence="11">
    <name type="scientific">Pundamilia nyererei</name>
    <dbReference type="NCBI Taxonomy" id="303518"/>
    <lineage>
        <taxon>Eukaryota</taxon>
        <taxon>Metazoa</taxon>
        <taxon>Chordata</taxon>
        <taxon>Craniata</taxon>
        <taxon>Vertebrata</taxon>
        <taxon>Euteleostomi</taxon>
        <taxon>Actinopterygii</taxon>
        <taxon>Neopterygii</taxon>
        <taxon>Teleostei</taxon>
        <taxon>Neoteleostei</taxon>
        <taxon>Acanthomorphata</taxon>
        <taxon>Ovalentaria</taxon>
        <taxon>Cichlomorphae</taxon>
        <taxon>Cichliformes</taxon>
        <taxon>Cichlidae</taxon>
        <taxon>African cichlids</taxon>
        <taxon>Pseudocrenilabrinae</taxon>
        <taxon>Haplochromini</taxon>
        <taxon>Pundamilia</taxon>
    </lineage>
</organism>
<evidence type="ECO:0000256" key="1">
    <source>
        <dbReference type="ARBA" id="ARBA00004236"/>
    </source>
</evidence>
<dbReference type="InterPro" id="IPR013783">
    <property type="entry name" value="Ig-like_fold"/>
</dbReference>
<dbReference type="PANTHER" id="PTHR19433">
    <property type="entry name" value="T-CELL RECEPTOR ALPHA CHAIN V REGION-RELATED"/>
    <property type="match status" value="1"/>
</dbReference>
<dbReference type="PANTHER" id="PTHR19433:SF111">
    <property type="entry name" value="T CELL RECEPTOR ALPHA VARIABLE 4"/>
    <property type="match status" value="1"/>
</dbReference>
<dbReference type="GO" id="GO:0005886">
    <property type="term" value="C:plasma membrane"/>
    <property type="evidence" value="ECO:0007669"/>
    <property type="project" value="UniProtKB-SubCell"/>
</dbReference>
<evidence type="ECO:0000256" key="6">
    <source>
        <dbReference type="ARBA" id="ARBA00023157"/>
    </source>
</evidence>
<dbReference type="SUPFAM" id="SSF48726">
    <property type="entry name" value="Immunoglobulin"/>
    <property type="match status" value="1"/>
</dbReference>